<sequence length="405" mass="42764">MAPNSSRAVAAVTAPAPSARPSTTPAIRRLTGVDLARGLAVLGMYVAHVGPDPMDGGTPGFLAETAYGRASALFALLAGFSLVLLTGRPTPRTGRAGRQAVIRVVIRAAVLFAMGIALIALNTQIDVILACYALLFLLALPLHRLRAGTLAVIAAASALVLPQDLYLVKVSIEEGNWADSITALDPLARITDSDGFIEILFTGAYPVLTWIPFVIAGMAVAKLDLTRVRGRLAVAGVGLAVLGYGGSWLALHLVPHAYATIAARTDGNSAGSAWWSDTVGEPDGVFREWLLVAAPHSQTTFSIVGNTGVALAVLAGCLIAVDRLPRVRRLAAPVIAIGTMSLTFYVLHIVAIWALWDEELPSSLLVLAAFSLAAMLLAVAWHRHFRRGPLEYLVHSTTRLADRIT</sequence>
<organism evidence="5 6">
    <name type="scientific">Streptomyces olivaceiscleroticus</name>
    <dbReference type="NCBI Taxonomy" id="68245"/>
    <lineage>
        <taxon>Bacteria</taxon>
        <taxon>Bacillati</taxon>
        <taxon>Actinomycetota</taxon>
        <taxon>Actinomycetes</taxon>
        <taxon>Kitasatosporales</taxon>
        <taxon>Streptomycetaceae</taxon>
        <taxon>Streptomyces</taxon>
    </lineage>
</organism>
<protein>
    <recommendedName>
        <fullName evidence="7">DUF418 domain-containing protein</fullName>
    </recommendedName>
</protein>
<keyword evidence="6" id="KW-1185">Reference proteome</keyword>
<dbReference type="RefSeq" id="WP_346099076.1">
    <property type="nucleotide sequence ID" value="NZ_BAAABY010000048.1"/>
</dbReference>
<dbReference type="InterPro" id="IPR012429">
    <property type="entry name" value="HGSNAT_cat"/>
</dbReference>
<evidence type="ECO:0000313" key="6">
    <source>
        <dbReference type="Proteomes" id="UP001500909"/>
    </source>
</evidence>
<accession>A0ABN1B7Z7</accession>
<feature type="transmembrane region" description="Helical" evidence="2">
    <location>
        <begin position="232"/>
        <end position="251"/>
    </location>
</feature>
<feature type="transmembrane region" description="Helical" evidence="2">
    <location>
        <begin position="333"/>
        <end position="356"/>
    </location>
</feature>
<keyword evidence="2" id="KW-0812">Transmembrane</keyword>
<evidence type="ECO:0000256" key="1">
    <source>
        <dbReference type="SAM" id="MobiDB-lite"/>
    </source>
</evidence>
<evidence type="ECO:0000259" key="3">
    <source>
        <dbReference type="Pfam" id="PF04235"/>
    </source>
</evidence>
<keyword evidence="2" id="KW-0472">Membrane</keyword>
<dbReference type="Pfam" id="PF07786">
    <property type="entry name" value="HGSNAT_cat"/>
    <property type="match status" value="1"/>
</dbReference>
<dbReference type="InterPro" id="IPR052529">
    <property type="entry name" value="Bact_Transport_Assoc"/>
</dbReference>
<gene>
    <name evidence="5" type="ORF">GCM10010361_66030</name>
</gene>
<reference evidence="5 6" key="1">
    <citation type="journal article" date="2019" name="Int. J. Syst. Evol. Microbiol.">
        <title>The Global Catalogue of Microorganisms (GCM) 10K type strain sequencing project: providing services to taxonomists for standard genome sequencing and annotation.</title>
        <authorList>
            <consortium name="The Broad Institute Genomics Platform"/>
            <consortium name="The Broad Institute Genome Sequencing Center for Infectious Disease"/>
            <person name="Wu L."/>
            <person name="Ma J."/>
        </authorList>
    </citation>
    <scope>NUCLEOTIDE SEQUENCE [LARGE SCALE GENOMIC DNA]</scope>
    <source>
        <strain evidence="5 6">JCM 4805</strain>
    </source>
</reference>
<dbReference type="Proteomes" id="UP001500909">
    <property type="component" value="Unassembled WGS sequence"/>
</dbReference>
<evidence type="ECO:0000256" key="2">
    <source>
        <dbReference type="SAM" id="Phobius"/>
    </source>
</evidence>
<feature type="transmembrane region" description="Helical" evidence="2">
    <location>
        <begin position="362"/>
        <end position="381"/>
    </location>
</feature>
<feature type="domain" description="DUF418" evidence="3">
    <location>
        <begin position="292"/>
        <end position="399"/>
    </location>
</feature>
<dbReference type="PANTHER" id="PTHR30590:SF2">
    <property type="entry name" value="INNER MEMBRANE PROTEIN"/>
    <property type="match status" value="1"/>
</dbReference>
<comment type="caution">
    <text evidence="5">The sequence shown here is derived from an EMBL/GenBank/DDBJ whole genome shotgun (WGS) entry which is preliminary data.</text>
</comment>
<evidence type="ECO:0000259" key="4">
    <source>
        <dbReference type="Pfam" id="PF07786"/>
    </source>
</evidence>
<feature type="domain" description="Heparan-alpha-glucosaminide N-acetyltransferase catalytic" evidence="4">
    <location>
        <begin position="29"/>
        <end position="232"/>
    </location>
</feature>
<feature type="transmembrane region" description="Helical" evidence="2">
    <location>
        <begin position="199"/>
        <end position="220"/>
    </location>
</feature>
<dbReference type="PANTHER" id="PTHR30590">
    <property type="entry name" value="INNER MEMBRANE PROTEIN"/>
    <property type="match status" value="1"/>
</dbReference>
<feature type="transmembrane region" description="Helical" evidence="2">
    <location>
        <begin position="66"/>
        <end position="88"/>
    </location>
</feature>
<feature type="transmembrane region" description="Helical" evidence="2">
    <location>
        <begin position="300"/>
        <end position="321"/>
    </location>
</feature>
<dbReference type="Pfam" id="PF04235">
    <property type="entry name" value="DUF418"/>
    <property type="match status" value="1"/>
</dbReference>
<proteinExistence type="predicted"/>
<evidence type="ECO:0008006" key="7">
    <source>
        <dbReference type="Google" id="ProtNLM"/>
    </source>
</evidence>
<evidence type="ECO:0000313" key="5">
    <source>
        <dbReference type="EMBL" id="GAA0491539.1"/>
    </source>
</evidence>
<keyword evidence="2" id="KW-1133">Transmembrane helix</keyword>
<feature type="region of interest" description="Disordered" evidence="1">
    <location>
        <begin position="1"/>
        <end position="23"/>
    </location>
</feature>
<dbReference type="InterPro" id="IPR007349">
    <property type="entry name" value="DUF418"/>
</dbReference>
<name>A0ABN1B7Z7_9ACTN</name>
<feature type="transmembrane region" description="Helical" evidence="2">
    <location>
        <begin position="100"/>
        <end position="121"/>
    </location>
</feature>
<dbReference type="EMBL" id="BAAABY010000048">
    <property type="protein sequence ID" value="GAA0491539.1"/>
    <property type="molecule type" value="Genomic_DNA"/>
</dbReference>